<feature type="non-terminal residue" evidence="2">
    <location>
        <position position="1"/>
    </location>
</feature>
<dbReference type="EMBL" id="CADCUS010000527">
    <property type="protein sequence ID" value="CAA9438667.1"/>
    <property type="molecule type" value="Genomic_DNA"/>
</dbReference>
<dbReference type="AlphaFoldDB" id="A0A6J4QDB8"/>
<evidence type="ECO:0000313" key="2">
    <source>
        <dbReference type="EMBL" id="CAA9438667.1"/>
    </source>
</evidence>
<feature type="compositionally biased region" description="Basic and acidic residues" evidence="1">
    <location>
        <begin position="44"/>
        <end position="56"/>
    </location>
</feature>
<feature type="compositionally biased region" description="Basic residues" evidence="1">
    <location>
        <begin position="57"/>
        <end position="74"/>
    </location>
</feature>
<feature type="compositionally biased region" description="Basic and acidic residues" evidence="1">
    <location>
        <begin position="75"/>
        <end position="90"/>
    </location>
</feature>
<proteinExistence type="predicted"/>
<reference evidence="2" key="1">
    <citation type="submission" date="2020-02" db="EMBL/GenBank/DDBJ databases">
        <authorList>
            <person name="Meier V. D."/>
        </authorList>
    </citation>
    <scope>NUCLEOTIDE SEQUENCE</scope>
    <source>
        <strain evidence="2">AVDCRST_MAG66</strain>
    </source>
</reference>
<feature type="compositionally biased region" description="Basic and acidic residues" evidence="1">
    <location>
        <begin position="20"/>
        <end position="34"/>
    </location>
</feature>
<feature type="non-terminal residue" evidence="2">
    <location>
        <position position="90"/>
    </location>
</feature>
<gene>
    <name evidence="2" type="ORF">AVDCRST_MAG66-4070</name>
</gene>
<feature type="region of interest" description="Disordered" evidence="1">
    <location>
        <begin position="1"/>
        <end position="90"/>
    </location>
</feature>
<protein>
    <submittedName>
        <fullName evidence="2">Sulfur/cysteine carrier protein CysO</fullName>
    </submittedName>
</protein>
<evidence type="ECO:0000256" key="1">
    <source>
        <dbReference type="SAM" id="MobiDB-lite"/>
    </source>
</evidence>
<name>A0A6J4QDB8_9PSEU</name>
<sequence>GRDRVRPHHPAHPHRRREVRRGEGQHRRGGDRRPGVAPRRPRRPPGERRQAAPLREHLRRRRGHPVLRRPRRPGRRELHVHDPPGRGRRL</sequence>
<organism evidence="2">
    <name type="scientific">uncultured Pseudonocardia sp</name>
    <dbReference type="NCBI Taxonomy" id="211455"/>
    <lineage>
        <taxon>Bacteria</taxon>
        <taxon>Bacillati</taxon>
        <taxon>Actinomycetota</taxon>
        <taxon>Actinomycetes</taxon>
        <taxon>Pseudonocardiales</taxon>
        <taxon>Pseudonocardiaceae</taxon>
        <taxon>Pseudonocardia</taxon>
        <taxon>environmental samples</taxon>
    </lineage>
</organism>
<feature type="compositionally biased region" description="Basic residues" evidence="1">
    <location>
        <begin position="1"/>
        <end position="19"/>
    </location>
</feature>
<accession>A0A6J4QDB8</accession>